<feature type="region of interest" description="Disordered" evidence="1">
    <location>
        <begin position="128"/>
        <end position="157"/>
    </location>
</feature>
<accession>A0A0F9IWD6</accession>
<dbReference type="AlphaFoldDB" id="A0A0F9IWD6"/>
<sequence>MATSAGFWENSDFGPGDTNATYEFLSGRSPNRYHLMRLLRKKSMREVGEILFTALAENTPSDTASVTISQLTAVANTTDNVQGGVRTIAAKEIMGLVLDSDKDDATAEASRAATAADVTTLNAELIPSGTTALRKPTEANSVDLSGNGGGGKQDSGR</sequence>
<name>A0A0F9IWD6_9ZZZZ</name>
<feature type="compositionally biased region" description="Gly residues" evidence="1">
    <location>
        <begin position="146"/>
        <end position="157"/>
    </location>
</feature>
<comment type="caution">
    <text evidence="2">The sequence shown here is derived from an EMBL/GenBank/DDBJ whole genome shotgun (WGS) entry which is preliminary data.</text>
</comment>
<organism evidence="2">
    <name type="scientific">marine sediment metagenome</name>
    <dbReference type="NCBI Taxonomy" id="412755"/>
    <lineage>
        <taxon>unclassified sequences</taxon>
        <taxon>metagenomes</taxon>
        <taxon>ecological metagenomes</taxon>
    </lineage>
</organism>
<protein>
    <submittedName>
        <fullName evidence="2">Uncharacterized protein</fullName>
    </submittedName>
</protein>
<dbReference type="EMBL" id="LAZR01011428">
    <property type="protein sequence ID" value="KKM61724.1"/>
    <property type="molecule type" value="Genomic_DNA"/>
</dbReference>
<gene>
    <name evidence="2" type="ORF">LCGC14_1528780</name>
</gene>
<proteinExistence type="predicted"/>
<reference evidence="2" key="1">
    <citation type="journal article" date="2015" name="Nature">
        <title>Complex archaea that bridge the gap between prokaryotes and eukaryotes.</title>
        <authorList>
            <person name="Spang A."/>
            <person name="Saw J.H."/>
            <person name="Jorgensen S.L."/>
            <person name="Zaremba-Niedzwiedzka K."/>
            <person name="Martijn J."/>
            <person name="Lind A.E."/>
            <person name="van Eijk R."/>
            <person name="Schleper C."/>
            <person name="Guy L."/>
            <person name="Ettema T.J."/>
        </authorList>
    </citation>
    <scope>NUCLEOTIDE SEQUENCE</scope>
</reference>
<evidence type="ECO:0000313" key="2">
    <source>
        <dbReference type="EMBL" id="KKM61724.1"/>
    </source>
</evidence>
<evidence type="ECO:0000256" key="1">
    <source>
        <dbReference type="SAM" id="MobiDB-lite"/>
    </source>
</evidence>